<reference evidence="1 2" key="1">
    <citation type="journal article" date="2024" name="Science">
        <title>Giant polyketide synthase enzymes in the biosynthesis of giant marine polyether toxins.</title>
        <authorList>
            <person name="Fallon T.R."/>
            <person name="Shende V.V."/>
            <person name="Wierzbicki I.H."/>
            <person name="Pendleton A.L."/>
            <person name="Watervoot N.F."/>
            <person name="Auber R.P."/>
            <person name="Gonzalez D.J."/>
            <person name="Wisecaver J.H."/>
            <person name="Moore B.S."/>
        </authorList>
    </citation>
    <scope>NUCLEOTIDE SEQUENCE [LARGE SCALE GENOMIC DNA]</scope>
    <source>
        <strain evidence="1 2">12B1</strain>
    </source>
</reference>
<keyword evidence="2" id="KW-1185">Reference proteome</keyword>
<proteinExistence type="predicted"/>
<organism evidence="1 2">
    <name type="scientific">Prymnesium parvum</name>
    <name type="common">Toxic golden alga</name>
    <dbReference type="NCBI Taxonomy" id="97485"/>
    <lineage>
        <taxon>Eukaryota</taxon>
        <taxon>Haptista</taxon>
        <taxon>Haptophyta</taxon>
        <taxon>Prymnesiophyceae</taxon>
        <taxon>Prymnesiales</taxon>
        <taxon>Prymnesiaceae</taxon>
        <taxon>Prymnesium</taxon>
    </lineage>
</organism>
<comment type="caution">
    <text evidence="1">The sequence shown here is derived from an EMBL/GenBank/DDBJ whole genome shotgun (WGS) entry which is preliminary data.</text>
</comment>
<dbReference type="EMBL" id="JBGBPQ010000005">
    <property type="protein sequence ID" value="KAL1524306.1"/>
    <property type="molecule type" value="Genomic_DNA"/>
</dbReference>
<dbReference type="AlphaFoldDB" id="A0AB34JTM3"/>
<gene>
    <name evidence="1" type="ORF">AB1Y20_019208</name>
</gene>
<protein>
    <submittedName>
        <fullName evidence="1">Uncharacterized protein</fullName>
    </submittedName>
</protein>
<sequence length="211" mass="23018">MATTSTRKVKKPGFLGCCCGSIEDVALEVQMTAAAFKAPPPLTLEHGYANEEGAARGMAPPRSGCFEVVNKNKEGEIIAILVAANAAELALKGRDVHGHVARYVRLMPDCTVLNASFTEEVEFLEIALFYGARYKTIERCRTGTAHDNFEFVKVYRVNCKGKNVMVKYKKGELELQKGTPESMLSAKRRSLGGGVDMATNVSVLEQVKLVQ</sequence>
<evidence type="ECO:0000313" key="1">
    <source>
        <dbReference type="EMBL" id="KAL1524306.1"/>
    </source>
</evidence>
<dbReference type="Proteomes" id="UP001515480">
    <property type="component" value="Unassembled WGS sequence"/>
</dbReference>
<name>A0AB34JTM3_PRYPA</name>
<evidence type="ECO:0000313" key="2">
    <source>
        <dbReference type="Proteomes" id="UP001515480"/>
    </source>
</evidence>
<accession>A0AB34JTM3</accession>